<dbReference type="InterPro" id="IPR050177">
    <property type="entry name" value="Lipid_A_modif_metabolic_enz"/>
</dbReference>
<dbReference type="SUPFAM" id="SSF51735">
    <property type="entry name" value="NAD(P)-binding Rossmann-fold domains"/>
    <property type="match status" value="1"/>
</dbReference>
<gene>
    <name evidence="2" type="ORF">ABFB10_23430</name>
</gene>
<reference evidence="2 3" key="1">
    <citation type="submission" date="2024-05" db="EMBL/GenBank/DDBJ databases">
        <title>Genome sequence of Ponticoccus litoralis KCCM 90028.</title>
        <authorList>
            <person name="Kim J.M."/>
            <person name="Lee J.K."/>
            <person name="Choi B.J."/>
            <person name="Bayburt H."/>
            <person name="Baek J.H."/>
            <person name="Jeon C.O."/>
        </authorList>
    </citation>
    <scope>NUCLEOTIDE SEQUENCE [LARGE SCALE GENOMIC DNA]</scope>
    <source>
        <strain evidence="2 3">KCCM 90028</strain>
    </source>
</reference>
<dbReference type="CDD" id="cd08946">
    <property type="entry name" value="SDR_e"/>
    <property type="match status" value="1"/>
</dbReference>
<evidence type="ECO:0000313" key="2">
    <source>
        <dbReference type="EMBL" id="MEN9063518.1"/>
    </source>
</evidence>
<evidence type="ECO:0000313" key="3">
    <source>
        <dbReference type="Proteomes" id="UP001428774"/>
    </source>
</evidence>
<name>A0AAW9SWI6_9RHOB</name>
<dbReference type="InterPro" id="IPR001509">
    <property type="entry name" value="Epimerase_deHydtase"/>
</dbReference>
<dbReference type="Proteomes" id="UP001428774">
    <property type="component" value="Unassembled WGS sequence"/>
</dbReference>
<evidence type="ECO:0000259" key="1">
    <source>
        <dbReference type="Pfam" id="PF01370"/>
    </source>
</evidence>
<accession>A0AAW9SWI6</accession>
<dbReference type="AlphaFoldDB" id="A0AAW9SWI6"/>
<dbReference type="RefSeq" id="WP_347168589.1">
    <property type="nucleotide sequence ID" value="NZ_JBDNCH010000004.1"/>
</dbReference>
<dbReference type="Gene3D" id="3.40.50.720">
    <property type="entry name" value="NAD(P)-binding Rossmann-like Domain"/>
    <property type="match status" value="1"/>
</dbReference>
<protein>
    <submittedName>
        <fullName evidence="2">NAD(P)-dependent oxidoreductase</fullName>
    </submittedName>
</protein>
<dbReference type="InterPro" id="IPR036291">
    <property type="entry name" value="NAD(P)-bd_dom_sf"/>
</dbReference>
<dbReference type="PANTHER" id="PTHR43245">
    <property type="entry name" value="BIFUNCTIONAL POLYMYXIN RESISTANCE PROTEIN ARNA"/>
    <property type="match status" value="1"/>
</dbReference>
<dbReference type="EMBL" id="JBDNCH010000004">
    <property type="protein sequence ID" value="MEN9063518.1"/>
    <property type="molecule type" value="Genomic_DNA"/>
</dbReference>
<organism evidence="2 3">
    <name type="scientific">Ponticoccus litoralis</name>
    <dbReference type="NCBI Taxonomy" id="422297"/>
    <lineage>
        <taxon>Bacteria</taxon>
        <taxon>Pseudomonadati</taxon>
        <taxon>Pseudomonadota</taxon>
        <taxon>Alphaproteobacteria</taxon>
        <taxon>Rhodobacterales</taxon>
        <taxon>Roseobacteraceae</taxon>
        <taxon>Ponticoccus</taxon>
    </lineage>
</organism>
<proteinExistence type="predicted"/>
<comment type="caution">
    <text evidence="2">The sequence shown here is derived from an EMBL/GenBank/DDBJ whole genome shotgun (WGS) entry which is preliminary data.</text>
</comment>
<keyword evidence="3" id="KW-1185">Reference proteome</keyword>
<sequence length="308" mass="31356">MTSGPVIITGAGGFVCSGLALGCAEAGHEVIAIDRAFDGPPGHAGIRQIRADLAAGLEGLDLPRPGAVIHGAALTAEPEALGVSVAGHLRANLSLHLGCLDWARSAGADRFLFLSSMGVFAPSDGQGQAALTEVDSTRGTGPYRTAKKTGEAITAAAAESGFATLSLRLGNVFGPGERMRPSRPRLSLVGRMIAQGRSDGGRISPGSGRNLREWMWLPDLAAGIADLLDQMPTPGGVLHAGTPPVLSDCDLAQQVATRIPGAMVDTDGPAGPPSRPPMASARTTVLGDIDWTPIGDALDRLLATGGKA</sequence>
<feature type="domain" description="NAD-dependent epimerase/dehydratase" evidence="1">
    <location>
        <begin position="6"/>
        <end position="230"/>
    </location>
</feature>
<dbReference type="Pfam" id="PF01370">
    <property type="entry name" value="Epimerase"/>
    <property type="match status" value="1"/>
</dbReference>